<dbReference type="Gene3D" id="2.30.110.10">
    <property type="entry name" value="Electron Transport, Fmn-binding Protein, Chain A"/>
    <property type="match status" value="1"/>
</dbReference>
<protein>
    <recommendedName>
        <fullName evidence="3">DUF385 domain-containing protein</fullName>
    </recommendedName>
</protein>
<evidence type="ECO:0008006" key="3">
    <source>
        <dbReference type="Google" id="ProtNLM"/>
    </source>
</evidence>
<comment type="caution">
    <text evidence="1">The sequence shown here is derived from an EMBL/GenBank/DDBJ whole genome shotgun (WGS) entry which is preliminary data.</text>
</comment>
<dbReference type="InterPro" id="IPR012349">
    <property type="entry name" value="Split_barrel_FMN-bd"/>
</dbReference>
<dbReference type="RefSeq" id="WP_378486374.1">
    <property type="nucleotide sequence ID" value="NZ_JBHUFB010000012.1"/>
</dbReference>
<reference evidence="2" key="1">
    <citation type="journal article" date="2019" name="Int. J. Syst. Evol. Microbiol.">
        <title>The Global Catalogue of Microorganisms (GCM) 10K type strain sequencing project: providing services to taxonomists for standard genome sequencing and annotation.</title>
        <authorList>
            <consortium name="The Broad Institute Genomics Platform"/>
            <consortium name="The Broad Institute Genome Sequencing Center for Infectious Disease"/>
            <person name="Wu L."/>
            <person name="Ma J."/>
        </authorList>
    </citation>
    <scope>NUCLEOTIDE SEQUENCE [LARGE SCALE GENOMIC DNA]</scope>
    <source>
        <strain evidence="2">DT72</strain>
    </source>
</reference>
<keyword evidence="2" id="KW-1185">Reference proteome</keyword>
<sequence>MSRFARGAAAFNKVAVPMLGLPLIGPLLRRGIVVIAYTGRKSGKQFELPVFYRRRGDEVRIDVAMPDQKKWWQNFTGDGGPLVVRLPDGERSGHAVTRRNESGAVSVTVALDPVTP</sequence>
<evidence type="ECO:0000313" key="2">
    <source>
        <dbReference type="Proteomes" id="UP001597286"/>
    </source>
</evidence>
<evidence type="ECO:0000313" key="1">
    <source>
        <dbReference type="EMBL" id="MFD1813893.1"/>
    </source>
</evidence>
<dbReference type="Proteomes" id="UP001597286">
    <property type="component" value="Unassembled WGS sequence"/>
</dbReference>
<proteinExistence type="predicted"/>
<accession>A0ABW4P5W3</accession>
<organism evidence="1 2">
    <name type="scientific">Rhodococcus gannanensis</name>
    <dbReference type="NCBI Taxonomy" id="1960308"/>
    <lineage>
        <taxon>Bacteria</taxon>
        <taxon>Bacillati</taxon>
        <taxon>Actinomycetota</taxon>
        <taxon>Actinomycetes</taxon>
        <taxon>Mycobacteriales</taxon>
        <taxon>Nocardiaceae</taxon>
        <taxon>Rhodococcus</taxon>
    </lineage>
</organism>
<name>A0ABW4P5W3_9NOCA</name>
<dbReference type="EMBL" id="JBHUFB010000012">
    <property type="protein sequence ID" value="MFD1813893.1"/>
    <property type="molecule type" value="Genomic_DNA"/>
</dbReference>
<gene>
    <name evidence="1" type="ORF">ACFSJG_16860</name>
</gene>